<dbReference type="GO" id="GO:0006310">
    <property type="term" value="P:DNA recombination"/>
    <property type="evidence" value="ECO:0007669"/>
    <property type="project" value="UniProtKB-KW"/>
</dbReference>
<dbReference type="EMBL" id="CP032520">
    <property type="protein sequence ID" value="QEZ48973.1"/>
    <property type="molecule type" value="Genomic_DNA"/>
</dbReference>
<keyword evidence="5" id="KW-0229">DNA integration</keyword>
<dbReference type="Pfam" id="PF00589">
    <property type="entry name" value="Phage_integrase"/>
    <property type="match status" value="1"/>
</dbReference>
<dbReference type="Gene3D" id="1.10.443.10">
    <property type="entry name" value="Intergrase catalytic core"/>
    <property type="match status" value="1"/>
</dbReference>
<dbReference type="GO" id="GO:0005737">
    <property type="term" value="C:cytoplasm"/>
    <property type="evidence" value="ECO:0007669"/>
    <property type="project" value="UniProtKB-SubCell"/>
</dbReference>
<keyword evidence="3" id="KW-0132">Cell division</keyword>
<organism evidence="13 14">
    <name type="scientific">Cupriavidus oxalaticus</name>
    <dbReference type="NCBI Taxonomy" id="96344"/>
    <lineage>
        <taxon>Bacteria</taxon>
        <taxon>Pseudomonadati</taxon>
        <taxon>Pseudomonadota</taxon>
        <taxon>Betaproteobacteria</taxon>
        <taxon>Burkholderiales</taxon>
        <taxon>Burkholderiaceae</taxon>
        <taxon>Cupriavidus</taxon>
    </lineage>
</organism>
<keyword evidence="4" id="KW-0159">Chromosome partition</keyword>
<evidence type="ECO:0000259" key="11">
    <source>
        <dbReference type="PROSITE" id="PS51898"/>
    </source>
</evidence>
<keyword evidence="7" id="KW-0233">DNA recombination</keyword>
<geneLocation type="plasmid" evidence="13">
    <name>unnamed1</name>
</geneLocation>
<evidence type="ECO:0000256" key="2">
    <source>
        <dbReference type="ARBA" id="ARBA00022490"/>
    </source>
</evidence>
<feature type="domain" description="Tyr recombinase" evidence="11">
    <location>
        <begin position="191"/>
        <end position="411"/>
    </location>
</feature>
<dbReference type="InterPro" id="IPR011010">
    <property type="entry name" value="DNA_brk_join_enz"/>
</dbReference>
<dbReference type="GO" id="GO:0003677">
    <property type="term" value="F:DNA binding"/>
    <property type="evidence" value="ECO:0007669"/>
    <property type="project" value="UniProtKB-UniRule"/>
</dbReference>
<dbReference type="RefSeq" id="WP_151073204.1">
    <property type="nucleotide sequence ID" value="NZ_CP032520.1"/>
</dbReference>
<accession>A0A5P3VTW1</accession>
<evidence type="ECO:0000313" key="14">
    <source>
        <dbReference type="Proteomes" id="UP000325743"/>
    </source>
</evidence>
<evidence type="ECO:0000256" key="6">
    <source>
        <dbReference type="ARBA" id="ARBA00023125"/>
    </source>
</evidence>
<keyword evidence="13" id="KW-0614">Plasmid</keyword>
<feature type="compositionally biased region" description="Polar residues" evidence="10">
    <location>
        <begin position="1"/>
        <end position="11"/>
    </location>
</feature>
<feature type="region of interest" description="Disordered" evidence="10">
    <location>
        <begin position="1"/>
        <end position="26"/>
    </location>
</feature>
<dbReference type="GO" id="GO:0015074">
    <property type="term" value="P:DNA integration"/>
    <property type="evidence" value="ECO:0007669"/>
    <property type="project" value="UniProtKB-KW"/>
</dbReference>
<evidence type="ECO:0000256" key="8">
    <source>
        <dbReference type="ARBA" id="ARBA00023306"/>
    </source>
</evidence>
<evidence type="ECO:0000256" key="9">
    <source>
        <dbReference type="PROSITE-ProRule" id="PRU01248"/>
    </source>
</evidence>
<dbReference type="InterPro" id="IPR050090">
    <property type="entry name" value="Tyrosine_recombinase_XerCD"/>
</dbReference>
<dbReference type="Gene3D" id="1.10.150.130">
    <property type="match status" value="1"/>
</dbReference>
<gene>
    <name evidence="13" type="ORF">D2917_32480</name>
</gene>
<keyword evidence="2" id="KW-0963">Cytoplasm</keyword>
<evidence type="ECO:0000256" key="4">
    <source>
        <dbReference type="ARBA" id="ARBA00022829"/>
    </source>
</evidence>
<name>A0A5P3VTW1_9BURK</name>
<dbReference type="PANTHER" id="PTHR30349:SF77">
    <property type="entry name" value="TYROSINE RECOMBINASE XERC"/>
    <property type="match status" value="1"/>
</dbReference>
<sequence length="420" mass="46046">MSAFNAASTVESPAHPPSPPASALPAALPTPLEQLRLPSALSGAAGTNRAPATGTRIAATDDLAAVTAWLARYADSAATVTAYRREVERMILWAVLQLGKPLSSLTHEDLLVYERFLADPQPAARWVLAGSKKLARSHPDWRPFAGPLSPRSVRQALVILNALFAWLTEAGYLAGNPLALARRRRAPNQARITRYLSHDLWETVKDTVAAMPTATARERLHAARCRWVLTVLYLGGLRASELTATTMGAFFCRRDAQGIERWWLEVTGKGNKTRLVPATDELIAELARYRRAHALPPTPQFGETRPLVLPVIGKPGSEKPLSRGALHLILKEVFGMAAARLRARGPQWEAQAAVLASASAHWLRHTAGSHMTDRLVDLRFVRDNFGHSSLSTTSGYLHSEEDARHEATQERHRIGWGTKN</sequence>
<dbReference type="InterPro" id="IPR044068">
    <property type="entry name" value="CB"/>
</dbReference>
<evidence type="ECO:0000256" key="1">
    <source>
        <dbReference type="ARBA" id="ARBA00004496"/>
    </source>
</evidence>
<feature type="domain" description="Core-binding (CB)" evidence="12">
    <location>
        <begin position="60"/>
        <end position="168"/>
    </location>
</feature>
<evidence type="ECO:0000259" key="12">
    <source>
        <dbReference type="PROSITE" id="PS51900"/>
    </source>
</evidence>
<proteinExistence type="predicted"/>
<dbReference type="PROSITE" id="PS51898">
    <property type="entry name" value="TYR_RECOMBINASE"/>
    <property type="match status" value="1"/>
</dbReference>
<evidence type="ECO:0000313" key="13">
    <source>
        <dbReference type="EMBL" id="QEZ48973.1"/>
    </source>
</evidence>
<evidence type="ECO:0000256" key="5">
    <source>
        <dbReference type="ARBA" id="ARBA00022908"/>
    </source>
</evidence>
<dbReference type="SUPFAM" id="SSF56349">
    <property type="entry name" value="DNA breaking-rejoining enzymes"/>
    <property type="match status" value="1"/>
</dbReference>
<dbReference type="PROSITE" id="PS51900">
    <property type="entry name" value="CB"/>
    <property type="match status" value="1"/>
</dbReference>
<comment type="subcellular location">
    <subcellularLocation>
        <location evidence="1">Cytoplasm</location>
    </subcellularLocation>
</comment>
<dbReference type="Proteomes" id="UP000325743">
    <property type="component" value="Plasmid unnamed1"/>
</dbReference>
<keyword evidence="6 9" id="KW-0238">DNA-binding</keyword>
<dbReference type="PANTHER" id="PTHR30349">
    <property type="entry name" value="PHAGE INTEGRASE-RELATED"/>
    <property type="match status" value="1"/>
</dbReference>
<dbReference type="InterPro" id="IPR010998">
    <property type="entry name" value="Integrase_recombinase_N"/>
</dbReference>
<dbReference type="AlphaFoldDB" id="A0A5P3VTW1"/>
<evidence type="ECO:0000256" key="7">
    <source>
        <dbReference type="ARBA" id="ARBA00023172"/>
    </source>
</evidence>
<dbReference type="GO" id="GO:0007059">
    <property type="term" value="P:chromosome segregation"/>
    <property type="evidence" value="ECO:0007669"/>
    <property type="project" value="UniProtKB-KW"/>
</dbReference>
<dbReference type="InterPro" id="IPR013762">
    <property type="entry name" value="Integrase-like_cat_sf"/>
</dbReference>
<keyword evidence="8" id="KW-0131">Cell cycle</keyword>
<protein>
    <submittedName>
        <fullName evidence="13">Integrase</fullName>
    </submittedName>
</protein>
<dbReference type="GO" id="GO:0051301">
    <property type="term" value="P:cell division"/>
    <property type="evidence" value="ECO:0007669"/>
    <property type="project" value="UniProtKB-KW"/>
</dbReference>
<evidence type="ECO:0000256" key="3">
    <source>
        <dbReference type="ARBA" id="ARBA00022618"/>
    </source>
</evidence>
<reference evidence="13 14" key="1">
    <citation type="submission" date="2018-09" db="EMBL/GenBank/DDBJ databases">
        <title>Complete genome sequence of Cupriavidus oxalaticus T2, a bacterium capable of phenol tolerance and degradation.</title>
        <authorList>
            <person name="Yan J."/>
        </authorList>
    </citation>
    <scope>NUCLEOTIDE SEQUENCE [LARGE SCALE GENOMIC DNA]</scope>
    <source>
        <strain evidence="13 14">T2</strain>
        <plasmid evidence="13 14">unnamed1</plasmid>
    </source>
</reference>
<evidence type="ECO:0000256" key="10">
    <source>
        <dbReference type="SAM" id="MobiDB-lite"/>
    </source>
</evidence>
<dbReference type="InterPro" id="IPR002104">
    <property type="entry name" value="Integrase_catalytic"/>
</dbReference>